<protein>
    <submittedName>
        <fullName evidence="1">Uncharacterized protein</fullName>
    </submittedName>
</protein>
<dbReference type="Proteomes" id="UP000314294">
    <property type="component" value="Unassembled WGS sequence"/>
</dbReference>
<reference evidence="1 2" key="1">
    <citation type="submission" date="2019-03" db="EMBL/GenBank/DDBJ databases">
        <title>First draft genome of Liparis tanakae, snailfish: a comprehensive survey of snailfish specific genes.</title>
        <authorList>
            <person name="Kim W."/>
            <person name="Song I."/>
            <person name="Jeong J.-H."/>
            <person name="Kim D."/>
            <person name="Kim S."/>
            <person name="Ryu S."/>
            <person name="Song J.Y."/>
            <person name="Lee S.K."/>
        </authorList>
    </citation>
    <scope>NUCLEOTIDE SEQUENCE [LARGE SCALE GENOMIC DNA]</scope>
    <source>
        <tissue evidence="1">Muscle</tissue>
    </source>
</reference>
<evidence type="ECO:0000313" key="1">
    <source>
        <dbReference type="EMBL" id="TNN83666.1"/>
    </source>
</evidence>
<sequence length="120" mass="12734">MQQGCQLCAQLMLTRCAPGSPGCVRVPVTGTPTVKPQVKSAPITSTELPVLESELCLGLLGWRHLAGSLRSHNLWNSSAKGRSSSASSVTTRFSVLLCTAVSVQLREPVMSSRPSTRANL</sequence>
<accession>A0A4Z2J0G5</accession>
<name>A0A4Z2J0G5_9TELE</name>
<gene>
    <name evidence="1" type="ORF">EYF80_006184</name>
</gene>
<comment type="caution">
    <text evidence="1">The sequence shown here is derived from an EMBL/GenBank/DDBJ whole genome shotgun (WGS) entry which is preliminary data.</text>
</comment>
<organism evidence="1 2">
    <name type="scientific">Liparis tanakae</name>
    <name type="common">Tanaka's snailfish</name>
    <dbReference type="NCBI Taxonomy" id="230148"/>
    <lineage>
        <taxon>Eukaryota</taxon>
        <taxon>Metazoa</taxon>
        <taxon>Chordata</taxon>
        <taxon>Craniata</taxon>
        <taxon>Vertebrata</taxon>
        <taxon>Euteleostomi</taxon>
        <taxon>Actinopterygii</taxon>
        <taxon>Neopterygii</taxon>
        <taxon>Teleostei</taxon>
        <taxon>Neoteleostei</taxon>
        <taxon>Acanthomorphata</taxon>
        <taxon>Eupercaria</taxon>
        <taxon>Perciformes</taxon>
        <taxon>Cottioidei</taxon>
        <taxon>Cottales</taxon>
        <taxon>Liparidae</taxon>
        <taxon>Liparis</taxon>
    </lineage>
</organism>
<dbReference type="AlphaFoldDB" id="A0A4Z2J0G5"/>
<evidence type="ECO:0000313" key="2">
    <source>
        <dbReference type="Proteomes" id="UP000314294"/>
    </source>
</evidence>
<proteinExistence type="predicted"/>
<keyword evidence="2" id="KW-1185">Reference proteome</keyword>
<dbReference type="EMBL" id="SRLO01000032">
    <property type="protein sequence ID" value="TNN83666.1"/>
    <property type="molecule type" value="Genomic_DNA"/>
</dbReference>